<dbReference type="SUPFAM" id="SSF53335">
    <property type="entry name" value="S-adenosyl-L-methionine-dependent methyltransferases"/>
    <property type="match status" value="1"/>
</dbReference>
<dbReference type="InterPro" id="IPR029063">
    <property type="entry name" value="SAM-dependent_MTases_sf"/>
</dbReference>
<evidence type="ECO:0000259" key="1">
    <source>
        <dbReference type="Pfam" id="PF13649"/>
    </source>
</evidence>
<dbReference type="InterPro" id="IPR041698">
    <property type="entry name" value="Methyltransf_25"/>
</dbReference>
<evidence type="ECO:0000313" key="2">
    <source>
        <dbReference type="EMBL" id="ETZ05470.1"/>
    </source>
</evidence>
<dbReference type="EMBL" id="ARPM03000041">
    <property type="protein sequence ID" value="ETZ05470.1"/>
    <property type="molecule type" value="Genomic_DNA"/>
</dbReference>
<dbReference type="GO" id="GO:0032259">
    <property type="term" value="P:methylation"/>
    <property type="evidence" value="ECO:0007669"/>
    <property type="project" value="UniProtKB-KW"/>
</dbReference>
<feature type="domain" description="Methyltransferase" evidence="1">
    <location>
        <begin position="48"/>
        <end position="128"/>
    </location>
</feature>
<comment type="caution">
    <text evidence="2">The sequence shown here is derived from an EMBL/GenBank/DDBJ whole genome shotgun (WGS) entry which is preliminary data.</text>
</comment>
<sequence>MEIRVSNIQKNFNKASVSYDCVGKIQKSSAKFLVDEILNFKNFDPKTILDVGTGTGYLPEFLLPKFGASSFYLNDIADKMLEVCKIKFSKYSNVFYLPGDMLDLNACICDYVVSNLALQWVDDLRNALEFLNTKSSNLFAFSTLLEGNFYEWRDVINKYQTIHLHKYPKEGDLVNVCFGIKKRNQIFQFWSKNFSLTLDSALEFVRYLKLLGACASLDSIHLTNFRKLIQEHQHPLTVTYKVFFGIFRNTDQ</sequence>
<dbReference type="Proteomes" id="UP000026922">
    <property type="component" value="Unassembled WGS sequence"/>
</dbReference>
<dbReference type="Pfam" id="PF13649">
    <property type="entry name" value="Methyltransf_25"/>
    <property type="match status" value="1"/>
</dbReference>
<gene>
    <name evidence="2" type="ORF">K737_300092</name>
</gene>
<dbReference type="Gene3D" id="3.40.50.150">
    <property type="entry name" value="Vaccinia Virus protein VP39"/>
    <property type="match status" value="1"/>
</dbReference>
<accession>A0A061JH53</accession>
<protein>
    <submittedName>
        <fullName evidence="2">Malonyl-[acyl-carrier protein] O-methyltransferase</fullName>
    </submittedName>
</protein>
<dbReference type="AlphaFoldDB" id="A0A061JH53"/>
<keyword evidence="3" id="KW-1185">Reference proteome</keyword>
<keyword evidence="2" id="KW-0489">Methyltransferase</keyword>
<dbReference type="CDD" id="cd02440">
    <property type="entry name" value="AdoMet_MTases"/>
    <property type="match status" value="1"/>
</dbReference>
<dbReference type="GO" id="GO:0008168">
    <property type="term" value="F:methyltransferase activity"/>
    <property type="evidence" value="ECO:0007669"/>
    <property type="project" value="UniProtKB-KW"/>
</dbReference>
<proteinExistence type="predicted"/>
<dbReference type="RefSeq" id="WP_006291304.1">
    <property type="nucleotide sequence ID" value="NZ_ARPM03000041.1"/>
</dbReference>
<evidence type="ECO:0000313" key="3">
    <source>
        <dbReference type="Proteomes" id="UP000026922"/>
    </source>
</evidence>
<reference evidence="2 3" key="1">
    <citation type="journal article" date="2013" name="Genome Announc.">
        <title>Draft Genome Sequence of Holospora undulata Strain HU1, a Micronucleus-Specific Symbiont of the Ciliate Paramecium caudatum.</title>
        <authorList>
            <person name="Dohra H."/>
            <person name="Suzuki H."/>
            <person name="Suzuki T."/>
            <person name="Tanaka K."/>
            <person name="Fujishima M."/>
        </authorList>
    </citation>
    <scope>NUCLEOTIDE SEQUENCE [LARGE SCALE GENOMIC DNA]</scope>
    <source>
        <strain evidence="2 3">HU1</strain>
    </source>
</reference>
<name>A0A061JH53_9PROT</name>
<keyword evidence="2" id="KW-0808">Transferase</keyword>
<organism evidence="2 3">
    <name type="scientific">Holospora undulata HU1</name>
    <dbReference type="NCBI Taxonomy" id="1321371"/>
    <lineage>
        <taxon>Bacteria</taxon>
        <taxon>Pseudomonadati</taxon>
        <taxon>Pseudomonadota</taxon>
        <taxon>Alphaproteobacteria</taxon>
        <taxon>Holosporales</taxon>
        <taxon>Holosporaceae</taxon>
        <taxon>Holospora</taxon>
    </lineage>
</organism>